<dbReference type="STRING" id="7232.A0A484B424"/>
<evidence type="ECO:0000256" key="5">
    <source>
        <dbReference type="ARBA" id="ARBA00022723"/>
    </source>
</evidence>
<dbReference type="PANTHER" id="PTHR23292">
    <property type="entry name" value="LIPOPOLYSACCHARIDE-INDUCED TUMOR NECROSIS FACTOR-ALPHA FACTOR"/>
    <property type="match status" value="1"/>
</dbReference>
<feature type="transmembrane region" description="Helical" evidence="8">
    <location>
        <begin position="35"/>
        <end position="54"/>
    </location>
</feature>
<dbReference type="OrthoDB" id="5599753at2759"/>
<evidence type="ECO:0000256" key="2">
    <source>
        <dbReference type="ARBA" id="ARBA00004481"/>
    </source>
</evidence>
<keyword evidence="7 8" id="KW-0472">Membrane</keyword>
<comment type="similarity">
    <text evidence="4">Belongs to the CDIP1/LITAF family.</text>
</comment>
<feature type="domain" description="LITAF" evidence="9">
    <location>
        <begin position="1"/>
        <end position="77"/>
    </location>
</feature>
<organism evidence="10 11">
    <name type="scientific">Drosophila navojoa</name>
    <name type="common">Fruit fly</name>
    <dbReference type="NCBI Taxonomy" id="7232"/>
    <lineage>
        <taxon>Eukaryota</taxon>
        <taxon>Metazoa</taxon>
        <taxon>Ecdysozoa</taxon>
        <taxon>Arthropoda</taxon>
        <taxon>Hexapoda</taxon>
        <taxon>Insecta</taxon>
        <taxon>Pterygota</taxon>
        <taxon>Neoptera</taxon>
        <taxon>Endopterygota</taxon>
        <taxon>Diptera</taxon>
        <taxon>Brachycera</taxon>
        <taxon>Muscomorpha</taxon>
        <taxon>Ephydroidea</taxon>
        <taxon>Drosophilidae</taxon>
        <taxon>Drosophila</taxon>
    </lineage>
</organism>
<dbReference type="SMART" id="SM00714">
    <property type="entry name" value="LITAF"/>
    <property type="match status" value="1"/>
</dbReference>
<dbReference type="InterPro" id="IPR037519">
    <property type="entry name" value="LITAF_fam"/>
</dbReference>
<evidence type="ECO:0000259" key="9">
    <source>
        <dbReference type="PROSITE" id="PS51837"/>
    </source>
</evidence>
<comment type="caution">
    <text evidence="10">The sequence shown here is derived from an EMBL/GenBank/DDBJ whole genome shotgun (WGS) entry which is preliminary data.</text>
</comment>
<evidence type="ECO:0000256" key="1">
    <source>
        <dbReference type="ARBA" id="ARBA00004414"/>
    </source>
</evidence>
<accession>A0A484B424</accession>
<evidence type="ECO:0000256" key="8">
    <source>
        <dbReference type="SAM" id="Phobius"/>
    </source>
</evidence>
<dbReference type="PANTHER" id="PTHR23292:SF14">
    <property type="entry name" value="FI16615P1-RELATED"/>
    <property type="match status" value="1"/>
</dbReference>
<evidence type="ECO:0000256" key="3">
    <source>
        <dbReference type="ARBA" id="ARBA00004630"/>
    </source>
</evidence>
<keyword evidence="8" id="KW-1133">Transmembrane helix</keyword>
<keyword evidence="6" id="KW-0862">Zinc</keyword>
<dbReference type="GO" id="GO:0008270">
    <property type="term" value="F:zinc ion binding"/>
    <property type="evidence" value="ECO:0007669"/>
    <property type="project" value="TreeGrafter"/>
</dbReference>
<evidence type="ECO:0000256" key="7">
    <source>
        <dbReference type="ARBA" id="ARBA00023136"/>
    </source>
</evidence>
<dbReference type="Pfam" id="PF10601">
    <property type="entry name" value="zf-LITAF-like"/>
    <property type="match status" value="1"/>
</dbReference>
<keyword evidence="11" id="KW-1185">Reference proteome</keyword>
<evidence type="ECO:0000256" key="4">
    <source>
        <dbReference type="ARBA" id="ARBA00005975"/>
    </source>
</evidence>
<sequence>MSTPVGSKPCSLLCPNCHQQVTTRTEAKASNKTHILALILGALCLWPCAACLYCTECARNTEHYCPSCNNYIGSYER</sequence>
<dbReference type="Proteomes" id="UP000295192">
    <property type="component" value="Unassembled WGS sequence"/>
</dbReference>
<dbReference type="InterPro" id="IPR006629">
    <property type="entry name" value="LITAF"/>
</dbReference>
<dbReference type="KEGG" id="dnv:108653720"/>
<name>A0A484B424_DRONA</name>
<proteinExistence type="inferred from homology"/>
<reference evidence="10 11" key="1">
    <citation type="journal article" date="2019" name="J. Hered.">
        <title>An Improved Genome Assembly for Drosophila navojoa, the Basal Species in the mojavensis Cluster.</title>
        <authorList>
            <person name="Vanderlinde T."/>
            <person name="Dupim E.G."/>
            <person name="Nazario-Yepiz N.O."/>
            <person name="Carvalho A.B."/>
        </authorList>
    </citation>
    <scope>NUCLEOTIDE SEQUENCE [LARGE SCALE GENOMIC DNA]</scope>
    <source>
        <strain evidence="10">Navoj_Jal97</strain>
        <tissue evidence="10">Whole organism</tissue>
    </source>
</reference>
<comment type="subcellular location">
    <subcellularLocation>
        <location evidence="2">Endosome membrane</location>
        <topology evidence="2">Peripheral membrane protein</topology>
    </subcellularLocation>
    <subcellularLocation>
        <location evidence="1">Late endosome membrane</location>
    </subcellularLocation>
    <subcellularLocation>
        <location evidence="3">Lysosome membrane</location>
        <topology evidence="3">Peripheral membrane protein</topology>
        <orientation evidence="3">Cytoplasmic side</orientation>
    </subcellularLocation>
</comment>
<dbReference type="PROSITE" id="PS51837">
    <property type="entry name" value="LITAF"/>
    <property type="match status" value="1"/>
</dbReference>
<evidence type="ECO:0000313" key="11">
    <source>
        <dbReference type="Proteomes" id="UP000295192"/>
    </source>
</evidence>
<dbReference type="GO" id="GO:0005765">
    <property type="term" value="C:lysosomal membrane"/>
    <property type="evidence" value="ECO:0007669"/>
    <property type="project" value="UniProtKB-SubCell"/>
</dbReference>
<gene>
    <name evidence="10" type="ORF">AWZ03_010564</name>
</gene>
<evidence type="ECO:0000256" key="6">
    <source>
        <dbReference type="ARBA" id="ARBA00022833"/>
    </source>
</evidence>
<dbReference type="AlphaFoldDB" id="A0A484B424"/>
<protein>
    <recommendedName>
        <fullName evidence="9">LITAF domain-containing protein</fullName>
    </recommendedName>
</protein>
<keyword evidence="5" id="KW-0479">Metal-binding</keyword>
<keyword evidence="8" id="KW-0812">Transmembrane</keyword>
<dbReference type="EMBL" id="LSRL02000182">
    <property type="protein sequence ID" value="TDG43042.1"/>
    <property type="molecule type" value="Genomic_DNA"/>
</dbReference>
<dbReference type="GO" id="GO:0031902">
    <property type="term" value="C:late endosome membrane"/>
    <property type="evidence" value="ECO:0007669"/>
    <property type="project" value="UniProtKB-SubCell"/>
</dbReference>
<evidence type="ECO:0000313" key="10">
    <source>
        <dbReference type="EMBL" id="TDG43042.1"/>
    </source>
</evidence>
<dbReference type="OMA" id="ALCLWPC"/>